<dbReference type="FunFam" id="3.20.20.100:FF:000006">
    <property type="entry name" value="Aldo-keto reductase family 1 member A1"/>
    <property type="match status" value="2"/>
</dbReference>
<dbReference type="InterPro" id="IPR036812">
    <property type="entry name" value="NAD(P)_OxRdtase_dom_sf"/>
</dbReference>
<dbReference type="InterPro" id="IPR018170">
    <property type="entry name" value="Aldo/ket_reductase_CS"/>
</dbReference>
<dbReference type="OMA" id="YNYKNED"/>
<dbReference type="AlphaFoldDB" id="N6UDC9"/>
<feature type="non-terminal residue" evidence="4">
    <location>
        <position position="1"/>
    </location>
</feature>
<sequence length="645" mass="72860">MAVPSFELVSGYKIPAVGLGTWQSSDEKELEGALNAALENGYRHIDTAFVYQNEHIIGRVIKEWLTSGKVKREELFITTKLPMDGIATDKVELYIKKSLESLQLDYVDLYLIHFPVATSERKNPTDPFQTIPTDHVAVWKKLEEQVDAGRTRSIGISNFNLKQVERIVKNARIKPASLQIENHIFLQQKELIKYAQEQKIVVVAYSPLGSPGYGKFVARFGLEAKPVPSIFEHPKVNEIAKKHGKTPAHVALKFQLQRKVVVIPKSVTANRVKENINLFDFTLDEQDMKTLSDLDVGEAARVCDFKFAPISRPPRMAISQKQPKMVVPTFDLLGGYKIPVVGLGTWQCNNEKELEDALNAALENGYRHIDTAYLYQNEHIIGRVLKEWFTSGKLKREDVFITTKLPMEGIHPDRVEPFLKKSLENLQLDYLDLYLIHFPVGITQRKNPSDSLHTIPTDHIAIWKKFEQQVDAGRARSIGISNFNIKQVDRIVKNARVKPASLQIENHVFLQQAELVKFAQDQGIVVVAYSPLGSPAYGNYVATLGITAKPTPSILNHPKVNEIAKKHGKTAAHVALRFQIQRKIAVIPKSVTANRVQANINLFDFTLDDQDMKALRQLDIGEACRVCDFKFAKVSSDHPEWPFPQ</sequence>
<reference evidence="4" key="1">
    <citation type="journal article" date="2013" name="Genome Biol.">
        <title>Draft genome of the mountain pine beetle, Dendroctonus ponderosae Hopkins, a major forest pest.</title>
        <authorList>
            <person name="Keeling C.I."/>
            <person name="Yuen M.M."/>
            <person name="Liao N.Y."/>
            <person name="Docking T.R."/>
            <person name="Chan S.K."/>
            <person name="Taylor G.A."/>
            <person name="Palmquist D.L."/>
            <person name="Jackman S.D."/>
            <person name="Nguyen A."/>
            <person name="Li M."/>
            <person name="Henderson H."/>
            <person name="Janes J.K."/>
            <person name="Zhao Y."/>
            <person name="Pandoh P."/>
            <person name="Moore R."/>
            <person name="Sperling F.A."/>
            <person name="Huber D.P."/>
            <person name="Birol I."/>
            <person name="Jones S.J."/>
            <person name="Bohlmann J."/>
        </authorList>
    </citation>
    <scope>NUCLEOTIDE SEQUENCE</scope>
</reference>
<dbReference type="PROSITE" id="PS00062">
    <property type="entry name" value="ALDOKETO_REDUCTASE_2"/>
    <property type="match status" value="2"/>
</dbReference>
<evidence type="ECO:0000256" key="2">
    <source>
        <dbReference type="ARBA" id="ARBA00022857"/>
    </source>
</evidence>
<dbReference type="GO" id="GO:0016491">
    <property type="term" value="F:oxidoreductase activity"/>
    <property type="evidence" value="ECO:0007669"/>
    <property type="project" value="UniProtKB-KW"/>
</dbReference>
<dbReference type="InterPro" id="IPR020471">
    <property type="entry name" value="AKR"/>
</dbReference>
<dbReference type="Gene3D" id="3.20.20.100">
    <property type="entry name" value="NADP-dependent oxidoreductase domain"/>
    <property type="match status" value="2"/>
</dbReference>
<organism evidence="4">
    <name type="scientific">Dendroctonus ponderosae</name>
    <name type="common">Mountain pine beetle</name>
    <dbReference type="NCBI Taxonomy" id="77166"/>
    <lineage>
        <taxon>Eukaryota</taxon>
        <taxon>Metazoa</taxon>
        <taxon>Ecdysozoa</taxon>
        <taxon>Arthropoda</taxon>
        <taxon>Hexapoda</taxon>
        <taxon>Insecta</taxon>
        <taxon>Pterygota</taxon>
        <taxon>Neoptera</taxon>
        <taxon>Endopterygota</taxon>
        <taxon>Coleoptera</taxon>
        <taxon>Polyphaga</taxon>
        <taxon>Cucujiformia</taxon>
        <taxon>Curculionidae</taxon>
        <taxon>Scolytinae</taxon>
        <taxon>Dendroctonus</taxon>
    </lineage>
</organism>
<dbReference type="EMBL" id="KB740970">
    <property type="protein sequence ID" value="ENN76662.1"/>
    <property type="molecule type" value="Genomic_DNA"/>
</dbReference>
<name>N6UDC9_DENPD</name>
<accession>N6UDC9</accession>
<evidence type="ECO:0000313" key="4">
    <source>
        <dbReference type="EMBL" id="ENN76662.1"/>
    </source>
</evidence>
<evidence type="ECO:0000256" key="1">
    <source>
        <dbReference type="ARBA" id="ARBA00007905"/>
    </source>
</evidence>
<dbReference type="HOGENOM" id="CLU_023205_20_0_1"/>
<dbReference type="Pfam" id="PF00248">
    <property type="entry name" value="Aldo_ket_red"/>
    <property type="match status" value="2"/>
</dbReference>
<dbReference type="PRINTS" id="PR00069">
    <property type="entry name" value="ALDKETRDTASE"/>
</dbReference>
<dbReference type="OrthoDB" id="416253at2759"/>
<dbReference type="InterPro" id="IPR023210">
    <property type="entry name" value="NADP_OxRdtase_dom"/>
</dbReference>
<dbReference type="PANTHER" id="PTHR11732">
    <property type="entry name" value="ALDO/KETO REDUCTASE"/>
    <property type="match status" value="1"/>
</dbReference>
<dbReference type="SUPFAM" id="SSF51430">
    <property type="entry name" value="NAD(P)-linked oxidoreductase"/>
    <property type="match status" value="2"/>
</dbReference>
<protein>
    <submittedName>
        <fullName evidence="4">Uncharacterized protein</fullName>
    </submittedName>
</protein>
<dbReference type="PROSITE" id="PS00798">
    <property type="entry name" value="ALDOKETO_REDUCTASE_1"/>
    <property type="match status" value="2"/>
</dbReference>
<evidence type="ECO:0000256" key="3">
    <source>
        <dbReference type="ARBA" id="ARBA00023002"/>
    </source>
</evidence>
<gene>
    <name evidence="4" type="ORF">YQE_06841</name>
</gene>
<proteinExistence type="inferred from homology"/>
<comment type="similarity">
    <text evidence="1">Belongs to the aldo/keto reductase family.</text>
</comment>
<keyword evidence="2" id="KW-0521">NADP</keyword>
<keyword evidence="3" id="KW-0560">Oxidoreductase</keyword>